<keyword evidence="4" id="KW-1185">Reference proteome</keyword>
<sequence length="502" mass="54457">MKRKSTVVSGEEGSGLVLTLMVLLVLSVLGASIGVLTLGSFRLSDINRDDTSAYYIAEAGAKRAYEDVYVQVLAEYHNAQTENSFYNNVNSVISSIDGEVYQDFETQFGDSPEVAIEIKAGANPQEYIIQSTGIINRKKRVVEKKMTVKWFDKDSGGSLPELPKNASLLADKKINLLNGTLIGNAYISSKDKNSVKLAGGQGGNQATIFYPKGVSYEDMLDASEIYAPTQAFTQMDVTIPWTDYRSILAATVEAKIPIIEEKLDDEVRSIDDWNSYNIVKDGSIYLNSYIADEYNLVLRSDIYVPKIDIDSGKTLKINPNGGNYIILVDDLSVLSGNLDIVGEGSVMIIVTNSIQFNQASFINQSGRIDQLLLKYTGDSPNFSDITSIRGNIVSVNNNANITITNSSINGVFLTDNPTVSYTGGNKGRSSNMVMIAPNSDVILESGYNIDGTIIANRVTLNGGGQLRYKEIDTSSFTSGSSNGGVEVSPEDIISSEPIVEAK</sequence>
<accession>A0A3Q9BJF2</accession>
<organism evidence="3 4">
    <name type="scientific">Jeotgalibaca ciconiae</name>
    <dbReference type="NCBI Taxonomy" id="2496265"/>
    <lineage>
        <taxon>Bacteria</taxon>
        <taxon>Bacillati</taxon>
        <taxon>Bacillota</taxon>
        <taxon>Bacilli</taxon>
        <taxon>Lactobacillales</taxon>
        <taxon>Carnobacteriaceae</taxon>
        <taxon>Jeotgalibaca</taxon>
    </lineage>
</organism>
<evidence type="ECO:0000256" key="1">
    <source>
        <dbReference type="SAM" id="MobiDB-lite"/>
    </source>
</evidence>
<protein>
    <recommendedName>
        <fullName evidence="2">Type 4 fimbrial biogenesis protein PilX N-terminal domain-containing protein</fullName>
    </recommendedName>
</protein>
<gene>
    <name evidence="3" type="ORF">EJN90_02755</name>
</gene>
<proteinExistence type="predicted"/>
<dbReference type="OrthoDB" id="2163447at2"/>
<evidence type="ECO:0000313" key="3">
    <source>
        <dbReference type="EMBL" id="AZP03677.1"/>
    </source>
</evidence>
<reference evidence="4" key="1">
    <citation type="submission" date="2018-12" db="EMBL/GenBank/DDBJ databases">
        <title>Complete genome sequencing of Jeotgalibaca sp. H21T32.</title>
        <authorList>
            <person name="Bae J.-W."/>
            <person name="Lee S.-Y."/>
        </authorList>
    </citation>
    <scope>NUCLEOTIDE SEQUENCE [LARGE SCALE GENOMIC DNA]</scope>
    <source>
        <strain evidence="4">H21T32</strain>
    </source>
</reference>
<dbReference type="AlphaFoldDB" id="A0A3Q9BJF2"/>
<feature type="region of interest" description="Disordered" evidence="1">
    <location>
        <begin position="475"/>
        <end position="502"/>
    </location>
</feature>
<dbReference type="EMBL" id="CP034465">
    <property type="protein sequence ID" value="AZP03677.1"/>
    <property type="molecule type" value="Genomic_DNA"/>
</dbReference>
<evidence type="ECO:0000259" key="2">
    <source>
        <dbReference type="Pfam" id="PF14341"/>
    </source>
</evidence>
<dbReference type="InterPro" id="IPR025746">
    <property type="entry name" value="PilX_N_dom"/>
</dbReference>
<feature type="compositionally biased region" description="Low complexity" evidence="1">
    <location>
        <begin position="475"/>
        <end position="484"/>
    </location>
</feature>
<name>A0A3Q9BJF2_9LACT</name>
<dbReference type="KEGG" id="jeh:EJN90_02755"/>
<dbReference type="Pfam" id="PF14341">
    <property type="entry name" value="PilX_N"/>
    <property type="match status" value="1"/>
</dbReference>
<dbReference type="RefSeq" id="WP_126108767.1">
    <property type="nucleotide sequence ID" value="NZ_CP034465.1"/>
</dbReference>
<evidence type="ECO:0000313" key="4">
    <source>
        <dbReference type="Proteomes" id="UP000273326"/>
    </source>
</evidence>
<feature type="domain" description="Type 4 fimbrial biogenesis protein PilX N-terminal" evidence="2">
    <location>
        <begin position="13"/>
        <end position="60"/>
    </location>
</feature>
<dbReference type="Proteomes" id="UP000273326">
    <property type="component" value="Chromosome"/>
</dbReference>